<keyword evidence="3" id="KW-1185">Reference proteome</keyword>
<dbReference type="AlphaFoldDB" id="A0A8S1YK74"/>
<name>A0A8S1YK74_PAROT</name>
<sequence length="196" mass="23222">MTTFKNTANTTQNTTQNLAKSSPKKLNFSILQYADGLQSCSLSNKAQNVVRNQKDHQCWCDKESQVIEQKIQFFSILSNLNIQSLSNDKKSIKLKIKINSCYLFDFEYTFFIRHKPFLFLEFSSFLLNFYYLTILHLREVMLIPYKVPLEGENDVPNLHRRQSHFIIFTQCYDQKIFVYFRNVYINNSPPWVVQVC</sequence>
<evidence type="ECO:0000313" key="3">
    <source>
        <dbReference type="Proteomes" id="UP000683925"/>
    </source>
</evidence>
<dbReference type="EMBL" id="CAJJDP010000220">
    <property type="protein sequence ID" value="CAD8215237.1"/>
    <property type="molecule type" value="Genomic_DNA"/>
</dbReference>
<evidence type="ECO:0000313" key="1">
    <source>
        <dbReference type="EMBL" id="CAD8215236.1"/>
    </source>
</evidence>
<organism evidence="1 3">
    <name type="scientific">Paramecium octaurelia</name>
    <dbReference type="NCBI Taxonomy" id="43137"/>
    <lineage>
        <taxon>Eukaryota</taxon>
        <taxon>Sar</taxon>
        <taxon>Alveolata</taxon>
        <taxon>Ciliophora</taxon>
        <taxon>Intramacronucleata</taxon>
        <taxon>Oligohymenophorea</taxon>
        <taxon>Peniculida</taxon>
        <taxon>Parameciidae</taxon>
        <taxon>Paramecium</taxon>
    </lineage>
</organism>
<protein>
    <submittedName>
        <fullName evidence="1">Uncharacterized protein</fullName>
    </submittedName>
</protein>
<accession>A0A8S1YK74</accession>
<evidence type="ECO:0000313" key="2">
    <source>
        <dbReference type="EMBL" id="CAD8215237.1"/>
    </source>
</evidence>
<gene>
    <name evidence="1" type="ORF">POCTA_138.1.T2160009</name>
    <name evidence="2" type="ORF">POCTA_138.1.T2160010</name>
</gene>
<comment type="caution">
    <text evidence="1">The sequence shown here is derived from an EMBL/GenBank/DDBJ whole genome shotgun (WGS) entry which is preliminary data.</text>
</comment>
<reference evidence="1" key="1">
    <citation type="submission" date="2021-01" db="EMBL/GenBank/DDBJ databases">
        <authorList>
            <consortium name="Genoscope - CEA"/>
            <person name="William W."/>
        </authorList>
    </citation>
    <scope>NUCLEOTIDE SEQUENCE</scope>
</reference>
<proteinExistence type="predicted"/>
<dbReference type="EMBL" id="CAJJDP010000220">
    <property type="protein sequence ID" value="CAD8215236.1"/>
    <property type="molecule type" value="Genomic_DNA"/>
</dbReference>
<dbReference type="Proteomes" id="UP000683925">
    <property type="component" value="Unassembled WGS sequence"/>
</dbReference>